<dbReference type="KEGG" id="nwl:NWFMUON74_12330"/>
<dbReference type="Pfam" id="PF00440">
    <property type="entry name" value="TetR_N"/>
    <property type="match status" value="1"/>
</dbReference>
<dbReference type="EMBL" id="AP023396">
    <property type="protein sequence ID" value="BCK53461.1"/>
    <property type="molecule type" value="Genomic_DNA"/>
</dbReference>
<dbReference type="Pfam" id="PF17933">
    <property type="entry name" value="TetR_C_25"/>
    <property type="match status" value="1"/>
</dbReference>
<evidence type="ECO:0000256" key="2">
    <source>
        <dbReference type="PROSITE-ProRule" id="PRU00335"/>
    </source>
</evidence>
<dbReference type="PRINTS" id="PR00455">
    <property type="entry name" value="HTHTETR"/>
</dbReference>
<evidence type="ECO:0000313" key="5">
    <source>
        <dbReference type="Proteomes" id="UP000516173"/>
    </source>
</evidence>
<gene>
    <name evidence="4" type="ORF">NWFMUON74_12330</name>
</gene>
<feature type="domain" description="HTH tetR-type" evidence="3">
    <location>
        <begin position="15"/>
        <end position="74"/>
    </location>
</feature>
<keyword evidence="5" id="KW-1185">Reference proteome</keyword>
<protein>
    <submittedName>
        <fullName evidence="4">TetR family transcriptional regulator</fullName>
    </submittedName>
</protein>
<dbReference type="AlphaFoldDB" id="A0A7G1KEY3"/>
<keyword evidence="1 2" id="KW-0238">DNA-binding</keyword>
<accession>A0A7G1KEY3</accession>
<dbReference type="PROSITE" id="PS50977">
    <property type="entry name" value="HTH_TETR_2"/>
    <property type="match status" value="1"/>
</dbReference>
<dbReference type="InterPro" id="IPR001647">
    <property type="entry name" value="HTH_TetR"/>
</dbReference>
<sequence length="217" mass="23576">MFKGAAVPEGSASDLSTRARIRDAAIAVFGEEGFGVGVRAIAKAAGVSPGLVNHHFGSKDGLREACDEHVRSIIRSAKTEYVQHPTPNATLQALAEIEEYAPYIAYLMRSFQAGGPLMATMFEQMVADVESYLVVGIEAGTLRAPLDLRATARFLATQNGGGFFFFLQLYAARHDGKLDYRKALREYADQMMLPAVEVNTHGLFTDSSLLDTLLADR</sequence>
<dbReference type="RefSeq" id="WP_187687002.1">
    <property type="nucleotide sequence ID" value="NZ_AP023396.1"/>
</dbReference>
<dbReference type="Proteomes" id="UP000516173">
    <property type="component" value="Chromosome"/>
</dbReference>
<evidence type="ECO:0000259" key="3">
    <source>
        <dbReference type="PROSITE" id="PS50977"/>
    </source>
</evidence>
<dbReference type="GeneID" id="80345836"/>
<evidence type="ECO:0000313" key="4">
    <source>
        <dbReference type="EMBL" id="BCK53461.1"/>
    </source>
</evidence>
<dbReference type="SUPFAM" id="SSF48498">
    <property type="entry name" value="Tetracyclin repressor-like, C-terminal domain"/>
    <property type="match status" value="1"/>
</dbReference>
<evidence type="ECO:0000256" key="1">
    <source>
        <dbReference type="ARBA" id="ARBA00023125"/>
    </source>
</evidence>
<reference evidence="4 5" key="1">
    <citation type="submission" date="2020-08" db="EMBL/GenBank/DDBJ databases">
        <title>Genome Sequencing of Nocardia wallacei strain FMUON74 and assembly.</title>
        <authorList>
            <person name="Toyokawa M."/>
            <person name="Uesaka K."/>
        </authorList>
    </citation>
    <scope>NUCLEOTIDE SEQUENCE [LARGE SCALE GENOMIC DNA]</scope>
    <source>
        <strain evidence="4 5">FMUON74</strain>
    </source>
</reference>
<dbReference type="GO" id="GO:0003700">
    <property type="term" value="F:DNA-binding transcription factor activity"/>
    <property type="evidence" value="ECO:0007669"/>
    <property type="project" value="TreeGrafter"/>
</dbReference>
<dbReference type="GO" id="GO:0000976">
    <property type="term" value="F:transcription cis-regulatory region binding"/>
    <property type="evidence" value="ECO:0007669"/>
    <property type="project" value="TreeGrafter"/>
</dbReference>
<dbReference type="Gene3D" id="1.10.357.10">
    <property type="entry name" value="Tetracycline Repressor, domain 2"/>
    <property type="match status" value="1"/>
</dbReference>
<dbReference type="SUPFAM" id="SSF46689">
    <property type="entry name" value="Homeodomain-like"/>
    <property type="match status" value="1"/>
</dbReference>
<dbReference type="PANTHER" id="PTHR30055">
    <property type="entry name" value="HTH-TYPE TRANSCRIPTIONAL REGULATOR RUTR"/>
    <property type="match status" value="1"/>
</dbReference>
<organism evidence="4 5">
    <name type="scientific">Nocardia wallacei</name>
    <dbReference type="NCBI Taxonomy" id="480035"/>
    <lineage>
        <taxon>Bacteria</taxon>
        <taxon>Bacillati</taxon>
        <taxon>Actinomycetota</taxon>
        <taxon>Actinomycetes</taxon>
        <taxon>Mycobacteriales</taxon>
        <taxon>Nocardiaceae</taxon>
        <taxon>Nocardia</taxon>
    </lineage>
</organism>
<dbReference type="InterPro" id="IPR050109">
    <property type="entry name" value="HTH-type_TetR-like_transc_reg"/>
</dbReference>
<proteinExistence type="predicted"/>
<dbReference type="InterPro" id="IPR041484">
    <property type="entry name" value="TetR_C_25"/>
</dbReference>
<name>A0A7G1KEY3_9NOCA</name>
<dbReference type="InterPro" id="IPR009057">
    <property type="entry name" value="Homeodomain-like_sf"/>
</dbReference>
<feature type="DNA-binding region" description="H-T-H motif" evidence="2">
    <location>
        <begin position="37"/>
        <end position="56"/>
    </location>
</feature>
<dbReference type="InterPro" id="IPR036271">
    <property type="entry name" value="Tet_transcr_reg_TetR-rel_C_sf"/>
</dbReference>
<dbReference type="PANTHER" id="PTHR30055:SF146">
    <property type="entry name" value="HTH-TYPE TRANSCRIPTIONAL DUAL REGULATOR CECR"/>
    <property type="match status" value="1"/>
</dbReference>